<dbReference type="KEGG" id="ahz:APS56_02500"/>
<evidence type="ECO:0000313" key="3">
    <source>
        <dbReference type="Proteomes" id="UP000057981"/>
    </source>
</evidence>
<dbReference type="AlphaFoldDB" id="A0A0P0D5Y7"/>
<dbReference type="EMBL" id="CP012898">
    <property type="protein sequence ID" value="ALJ04092.1"/>
    <property type="molecule type" value="Genomic_DNA"/>
</dbReference>
<dbReference type="SUPFAM" id="SSF159888">
    <property type="entry name" value="YdhG-like"/>
    <property type="match status" value="1"/>
</dbReference>
<proteinExistence type="predicted"/>
<dbReference type="STRING" id="1736674.APS56_02500"/>
<name>A0A0P0D5Y7_9FLAO</name>
<accession>A0A0P0D5Y7</accession>
<feature type="domain" description="YdhG-like" evidence="1">
    <location>
        <begin position="16"/>
        <end position="115"/>
    </location>
</feature>
<dbReference type="Gene3D" id="3.90.1150.200">
    <property type="match status" value="1"/>
</dbReference>
<sequence length="120" mass="14107">MNIINQFIKDKIKEEHQPIFSKFRSLIKAKFPTLKEEMRGGTEKYYGVPVYRHNRIIISVSPTLKGITFSFTDGKQFEDKYKLLEGVGKKSLNLRLSDPKDYKDDILEYYILQAIELDNK</sequence>
<dbReference type="RefSeq" id="WP_054724469.1">
    <property type="nucleotide sequence ID" value="NZ_CP012898.1"/>
</dbReference>
<dbReference type="Proteomes" id="UP000057981">
    <property type="component" value="Chromosome"/>
</dbReference>
<gene>
    <name evidence="2" type="ORF">APS56_02500</name>
</gene>
<evidence type="ECO:0000259" key="1">
    <source>
        <dbReference type="Pfam" id="PF08818"/>
    </source>
</evidence>
<protein>
    <recommendedName>
        <fullName evidence="1">YdhG-like domain-containing protein</fullName>
    </recommendedName>
</protein>
<dbReference type="InterPro" id="IPR014922">
    <property type="entry name" value="YdhG-like"/>
</dbReference>
<dbReference type="Pfam" id="PF08818">
    <property type="entry name" value="DUF1801"/>
    <property type="match status" value="1"/>
</dbReference>
<evidence type="ECO:0000313" key="2">
    <source>
        <dbReference type="EMBL" id="ALJ04092.1"/>
    </source>
</evidence>
<organism evidence="2 3">
    <name type="scientific">Pseudalgibacter alginicilyticus</name>
    <dbReference type="NCBI Taxonomy" id="1736674"/>
    <lineage>
        <taxon>Bacteria</taxon>
        <taxon>Pseudomonadati</taxon>
        <taxon>Bacteroidota</taxon>
        <taxon>Flavobacteriia</taxon>
        <taxon>Flavobacteriales</taxon>
        <taxon>Flavobacteriaceae</taxon>
        <taxon>Pseudalgibacter</taxon>
    </lineage>
</organism>
<keyword evidence="3" id="KW-1185">Reference proteome</keyword>
<reference evidence="2 3" key="1">
    <citation type="submission" date="2015-10" db="EMBL/GenBank/DDBJ databases">
        <authorList>
            <person name="Gilbert D.G."/>
        </authorList>
    </citation>
    <scope>NUCLEOTIDE SEQUENCE [LARGE SCALE GENOMIC DNA]</scope>
    <source>
        <strain evidence="3">HZ-22</strain>
    </source>
</reference>
<dbReference type="OrthoDB" id="7619808at2"/>